<dbReference type="OrthoDB" id="4215748at2759"/>
<dbReference type="RefSeq" id="XP_020120814.1">
    <property type="nucleotide sequence ID" value="XM_020266484.1"/>
</dbReference>
<evidence type="ECO:0000256" key="2">
    <source>
        <dbReference type="ARBA" id="ARBA00035112"/>
    </source>
</evidence>
<comment type="similarity">
    <text evidence="2">Belongs to the ustYa family.</text>
</comment>
<dbReference type="PANTHER" id="PTHR33365:SF4">
    <property type="entry name" value="CYCLOCHLOROTINE BIOSYNTHESIS PROTEIN O"/>
    <property type="match status" value="1"/>
</dbReference>
<dbReference type="GO" id="GO:0043386">
    <property type="term" value="P:mycotoxin biosynthetic process"/>
    <property type="evidence" value="ECO:0007669"/>
    <property type="project" value="InterPro"/>
</dbReference>
<gene>
    <name evidence="5" type="ORF">UA08_03963</name>
</gene>
<evidence type="ECO:0000313" key="6">
    <source>
        <dbReference type="Proteomes" id="UP000214365"/>
    </source>
</evidence>
<keyword evidence="4" id="KW-1133">Transmembrane helix</keyword>
<protein>
    <recommendedName>
        <fullName evidence="7">Tat pathway signal sequence</fullName>
    </recommendedName>
</protein>
<dbReference type="Pfam" id="PF11807">
    <property type="entry name" value="UstYa"/>
    <property type="match status" value="1"/>
</dbReference>
<feature type="region of interest" description="Disordered" evidence="3">
    <location>
        <begin position="279"/>
        <end position="299"/>
    </location>
</feature>
<dbReference type="STRING" id="1441469.A0A1Q5Q983"/>
<accession>A0A1Q5Q983</accession>
<evidence type="ECO:0000256" key="1">
    <source>
        <dbReference type="ARBA" id="ARBA00004685"/>
    </source>
</evidence>
<name>A0A1Q5Q983_TALAT</name>
<dbReference type="PANTHER" id="PTHR33365">
    <property type="entry name" value="YALI0B05434P"/>
    <property type="match status" value="1"/>
</dbReference>
<evidence type="ECO:0008006" key="7">
    <source>
        <dbReference type="Google" id="ProtNLM"/>
    </source>
</evidence>
<keyword evidence="6" id="KW-1185">Reference proteome</keyword>
<evidence type="ECO:0000256" key="3">
    <source>
        <dbReference type="SAM" id="MobiDB-lite"/>
    </source>
</evidence>
<keyword evidence="4" id="KW-0472">Membrane</keyword>
<dbReference type="EMBL" id="LFMY01000005">
    <property type="protein sequence ID" value="OKL60693.1"/>
    <property type="molecule type" value="Genomic_DNA"/>
</dbReference>
<organism evidence="5 6">
    <name type="scientific">Talaromyces atroroseus</name>
    <dbReference type="NCBI Taxonomy" id="1441469"/>
    <lineage>
        <taxon>Eukaryota</taxon>
        <taxon>Fungi</taxon>
        <taxon>Dikarya</taxon>
        <taxon>Ascomycota</taxon>
        <taxon>Pezizomycotina</taxon>
        <taxon>Eurotiomycetes</taxon>
        <taxon>Eurotiomycetidae</taxon>
        <taxon>Eurotiales</taxon>
        <taxon>Trichocomaceae</taxon>
        <taxon>Talaromyces</taxon>
        <taxon>Talaromyces sect. Trachyspermi</taxon>
    </lineage>
</organism>
<dbReference type="GeneID" id="31003718"/>
<dbReference type="InterPro" id="IPR021765">
    <property type="entry name" value="UstYa-like"/>
</dbReference>
<sequence>MLLGNIFTHQYDQVSDTPASLSKPEEEDEESRFLEKKNYQNSSMTRRKISSAIIKQSVLISTWLTIVCIVLATIMTIILREKRDSTIDDMCFEHSTFYSPVAKDIDTTPRLVTTNGSLDWPSVYRQPPGQDVDDAWNKISYNMGVFSLPEEIALKAGLDRGDVRIPAGYEGSGEYMASLELTHQLHCVNFLRKAVWFNYPHYKNHGDEFQDPQHVLEMHLYHCLETVRQVIMCNADPGIVGYKYVRGREKRPYPDFNTPHKCRDWRGMIDWAYERSIPGHPEESDFVPGEGETVYDADP</sequence>
<dbReference type="AlphaFoldDB" id="A0A1Q5Q983"/>
<comment type="caution">
    <text evidence="5">The sequence shown here is derived from an EMBL/GenBank/DDBJ whole genome shotgun (WGS) entry which is preliminary data.</text>
</comment>
<proteinExistence type="inferred from homology"/>
<comment type="pathway">
    <text evidence="1">Mycotoxin biosynthesis.</text>
</comment>
<feature type="transmembrane region" description="Helical" evidence="4">
    <location>
        <begin position="57"/>
        <end position="79"/>
    </location>
</feature>
<evidence type="ECO:0000313" key="5">
    <source>
        <dbReference type="EMBL" id="OKL60693.1"/>
    </source>
</evidence>
<feature type="region of interest" description="Disordered" evidence="3">
    <location>
        <begin position="14"/>
        <end position="33"/>
    </location>
</feature>
<keyword evidence="4" id="KW-0812">Transmembrane</keyword>
<evidence type="ECO:0000256" key="4">
    <source>
        <dbReference type="SAM" id="Phobius"/>
    </source>
</evidence>
<dbReference type="Proteomes" id="UP000214365">
    <property type="component" value="Unassembled WGS sequence"/>
</dbReference>
<reference evidence="5 6" key="1">
    <citation type="submission" date="2015-06" db="EMBL/GenBank/DDBJ databases">
        <title>Talaromyces atroroseus IBT 11181 draft genome.</title>
        <authorList>
            <person name="Rasmussen K.B."/>
            <person name="Rasmussen S."/>
            <person name="Petersen B."/>
            <person name="Sicheritz-Ponten T."/>
            <person name="Mortensen U.H."/>
            <person name="Thrane U."/>
        </authorList>
    </citation>
    <scope>NUCLEOTIDE SEQUENCE [LARGE SCALE GENOMIC DNA]</scope>
    <source>
        <strain evidence="5 6">IBT 11181</strain>
    </source>
</reference>